<sequence length="115" mass="13043">MINHLLVGCILAGQFWFLVLQQAGLQVLAPQPEDSNFDEWWEQEVGRCGLSLRKGLSSFIVPGAWTLWNHRNRRVFNSVSPSINEPVHYFKEEAKLWMMAGAKGLSLVLPLPPVE</sequence>
<gene>
    <name evidence="2" type="primary">gb03538</name>
    <name evidence="2" type="ORF">PR202_gb03538</name>
</gene>
<reference evidence="2" key="1">
    <citation type="journal article" date="2018" name="DNA Res.">
        <title>Multiple hybrid de novo genome assembly of finger millet, an orphan allotetraploid crop.</title>
        <authorList>
            <person name="Hatakeyama M."/>
            <person name="Aluri S."/>
            <person name="Balachadran M.T."/>
            <person name="Sivarajan S.R."/>
            <person name="Patrignani A."/>
            <person name="Gruter S."/>
            <person name="Poveda L."/>
            <person name="Shimizu-Inatsugi R."/>
            <person name="Baeten J."/>
            <person name="Francoijs K.J."/>
            <person name="Nataraja K.N."/>
            <person name="Reddy Y.A.N."/>
            <person name="Phadnis S."/>
            <person name="Ravikumar R.L."/>
            <person name="Schlapbach R."/>
            <person name="Sreeman S.M."/>
            <person name="Shimizu K.K."/>
        </authorList>
    </citation>
    <scope>NUCLEOTIDE SEQUENCE</scope>
</reference>
<evidence type="ECO:0000256" key="1">
    <source>
        <dbReference type="SAM" id="SignalP"/>
    </source>
</evidence>
<proteinExistence type="predicted"/>
<dbReference type="AlphaFoldDB" id="A0AAV5E1E2"/>
<feature type="signal peptide" evidence="1">
    <location>
        <begin position="1"/>
        <end position="21"/>
    </location>
</feature>
<evidence type="ECO:0000313" key="3">
    <source>
        <dbReference type="Proteomes" id="UP001054889"/>
    </source>
</evidence>
<feature type="chain" id="PRO_5043517703" evidence="1">
    <location>
        <begin position="22"/>
        <end position="115"/>
    </location>
</feature>
<protein>
    <submittedName>
        <fullName evidence="2">Uncharacterized protein</fullName>
    </submittedName>
</protein>
<comment type="caution">
    <text evidence="2">The sequence shown here is derived from an EMBL/GenBank/DDBJ whole genome shotgun (WGS) entry which is preliminary data.</text>
</comment>
<name>A0AAV5E1E2_ELECO</name>
<evidence type="ECO:0000313" key="2">
    <source>
        <dbReference type="EMBL" id="GJN16537.1"/>
    </source>
</evidence>
<organism evidence="2 3">
    <name type="scientific">Eleusine coracana subsp. coracana</name>
    <dbReference type="NCBI Taxonomy" id="191504"/>
    <lineage>
        <taxon>Eukaryota</taxon>
        <taxon>Viridiplantae</taxon>
        <taxon>Streptophyta</taxon>
        <taxon>Embryophyta</taxon>
        <taxon>Tracheophyta</taxon>
        <taxon>Spermatophyta</taxon>
        <taxon>Magnoliopsida</taxon>
        <taxon>Liliopsida</taxon>
        <taxon>Poales</taxon>
        <taxon>Poaceae</taxon>
        <taxon>PACMAD clade</taxon>
        <taxon>Chloridoideae</taxon>
        <taxon>Cynodonteae</taxon>
        <taxon>Eleusininae</taxon>
        <taxon>Eleusine</taxon>
    </lineage>
</organism>
<keyword evidence="3" id="KW-1185">Reference proteome</keyword>
<keyword evidence="1" id="KW-0732">Signal</keyword>
<reference evidence="2" key="2">
    <citation type="submission" date="2021-12" db="EMBL/GenBank/DDBJ databases">
        <title>Resequencing data analysis of finger millet.</title>
        <authorList>
            <person name="Hatakeyama M."/>
            <person name="Aluri S."/>
            <person name="Balachadran M.T."/>
            <person name="Sivarajan S.R."/>
            <person name="Poveda L."/>
            <person name="Shimizu-Inatsugi R."/>
            <person name="Schlapbach R."/>
            <person name="Sreeman S.M."/>
            <person name="Shimizu K.K."/>
        </authorList>
    </citation>
    <scope>NUCLEOTIDE SEQUENCE</scope>
</reference>
<accession>A0AAV5E1E2</accession>
<dbReference type="EMBL" id="BQKI01000072">
    <property type="protein sequence ID" value="GJN16537.1"/>
    <property type="molecule type" value="Genomic_DNA"/>
</dbReference>
<dbReference type="Proteomes" id="UP001054889">
    <property type="component" value="Unassembled WGS sequence"/>
</dbReference>